<comment type="subcellular location">
    <subcellularLocation>
        <location evidence="1">Membrane</location>
    </subcellularLocation>
</comment>
<protein>
    <submittedName>
        <fullName evidence="5">Peptidoglycan glycosyltransferase</fullName>
    </submittedName>
</protein>
<dbReference type="SUPFAM" id="SSF56601">
    <property type="entry name" value="beta-lactamase/transpeptidase-like"/>
    <property type="match status" value="1"/>
</dbReference>
<evidence type="ECO:0000259" key="4">
    <source>
        <dbReference type="Pfam" id="PF03717"/>
    </source>
</evidence>
<dbReference type="InterPro" id="IPR005311">
    <property type="entry name" value="PBP_dimer"/>
</dbReference>
<dbReference type="GO" id="GO:0016740">
    <property type="term" value="F:transferase activity"/>
    <property type="evidence" value="ECO:0007669"/>
    <property type="project" value="UniProtKB-KW"/>
</dbReference>
<comment type="caution">
    <text evidence="5">The sequence shown here is derived from an EMBL/GenBank/DDBJ whole genome shotgun (WGS) entry which is preliminary data.</text>
</comment>
<proteinExistence type="predicted"/>
<dbReference type="Gene3D" id="3.40.710.10">
    <property type="entry name" value="DD-peptidase/beta-lactamase superfamily"/>
    <property type="match status" value="1"/>
</dbReference>
<dbReference type="SUPFAM" id="SSF56519">
    <property type="entry name" value="Penicillin binding protein dimerisation domain"/>
    <property type="match status" value="1"/>
</dbReference>
<dbReference type="Proteomes" id="UP000034565">
    <property type="component" value="Unassembled WGS sequence"/>
</dbReference>
<feature type="domain" description="Penicillin-binding protein dimerisation" evidence="4">
    <location>
        <begin position="48"/>
        <end position="192"/>
    </location>
</feature>
<name>A0A0G1SH64_9BACT</name>
<dbReference type="InterPro" id="IPR012338">
    <property type="entry name" value="Beta-lactam/transpept-like"/>
</dbReference>
<evidence type="ECO:0000256" key="2">
    <source>
        <dbReference type="ARBA" id="ARBA00023136"/>
    </source>
</evidence>
<evidence type="ECO:0000256" key="1">
    <source>
        <dbReference type="ARBA" id="ARBA00004370"/>
    </source>
</evidence>
<accession>A0A0G1SH64</accession>
<dbReference type="GO" id="GO:0071555">
    <property type="term" value="P:cell wall organization"/>
    <property type="evidence" value="ECO:0007669"/>
    <property type="project" value="TreeGrafter"/>
</dbReference>
<dbReference type="PANTHER" id="PTHR30627:SF1">
    <property type="entry name" value="PEPTIDOGLYCAN D,D-TRANSPEPTIDASE FTSI"/>
    <property type="match status" value="1"/>
</dbReference>
<dbReference type="InterPro" id="IPR036138">
    <property type="entry name" value="PBP_dimer_sf"/>
</dbReference>
<dbReference type="GO" id="GO:0005886">
    <property type="term" value="C:plasma membrane"/>
    <property type="evidence" value="ECO:0007669"/>
    <property type="project" value="TreeGrafter"/>
</dbReference>
<dbReference type="Gene3D" id="3.30.450.330">
    <property type="match status" value="1"/>
</dbReference>
<sequence>MKWRLVVIQVFFALFSLSIMLRLGYWQVVKAAGLASEAVSQRQSFLELPSPRGEILSSDGFPLVTNKEAYLFYVNPKQFVFSPKLNQILPASASARLSAIPDNLSWYLIARYLSTPVRDQIQDLKLTGVGFEPDPDRYYPEASSSAHFLGFVGQDASGRPQGYFGLEGYYNRQLTGTPGKLVQEKDALNRPILIGDQNLLLPQPGSTLTTSIDRTLQFIAYQKLSAALTRYSAVSGTVTIMEPSTGRILAMVSLPNYDPASFGEFDQSLYKNPIISDAYEPGSTFKVLVMAAALDTQAVQPDTICDTCSGPVAVSDYVIKTWNDKYYPQSTMTEIIQHSDNVGMAFVGRRLGKRKLITYLKKFGIGQLSKVDLQEESSPSLRPESTWVDIDLATASFGQGIAVTPLQMLRAVSAIATRGLLPRPRIVDKINNKSVSVPPPTQVISSNAAAQMTLMMVNAVDSGEAKWAKPKGFSIAGKTGTAQIPVSGHYDADKTIASFVGFAPATSPKFAMLVTLREPKSSPWGSETAAPLWFDISKEILRLLK</sequence>
<evidence type="ECO:0000259" key="3">
    <source>
        <dbReference type="Pfam" id="PF00905"/>
    </source>
</evidence>
<dbReference type="InterPro" id="IPR050515">
    <property type="entry name" value="Beta-lactam/transpept"/>
</dbReference>
<keyword evidence="2" id="KW-0472">Membrane</keyword>
<dbReference type="Pfam" id="PF00905">
    <property type="entry name" value="Transpeptidase"/>
    <property type="match status" value="1"/>
</dbReference>
<organism evidence="5 6">
    <name type="scientific">Candidatus Amesbacteria bacterium GW2011_GWA1_47_20</name>
    <dbReference type="NCBI Taxonomy" id="1618354"/>
    <lineage>
        <taxon>Bacteria</taxon>
        <taxon>Candidatus Amesiibacteriota</taxon>
    </lineage>
</organism>
<dbReference type="AlphaFoldDB" id="A0A0G1SH64"/>
<dbReference type="EMBL" id="LCOA01000018">
    <property type="protein sequence ID" value="KKU68756.1"/>
    <property type="molecule type" value="Genomic_DNA"/>
</dbReference>
<dbReference type="InterPro" id="IPR001460">
    <property type="entry name" value="PCN-bd_Tpept"/>
</dbReference>
<evidence type="ECO:0000313" key="5">
    <source>
        <dbReference type="EMBL" id="KKU68756.1"/>
    </source>
</evidence>
<reference evidence="5 6" key="1">
    <citation type="journal article" date="2015" name="Nature">
        <title>rRNA introns, odd ribosomes, and small enigmatic genomes across a large radiation of phyla.</title>
        <authorList>
            <person name="Brown C.T."/>
            <person name="Hug L.A."/>
            <person name="Thomas B.C."/>
            <person name="Sharon I."/>
            <person name="Castelle C.J."/>
            <person name="Singh A."/>
            <person name="Wilkins M.J."/>
            <person name="Williams K.H."/>
            <person name="Banfield J.F."/>
        </authorList>
    </citation>
    <scope>NUCLEOTIDE SEQUENCE [LARGE SCALE GENOMIC DNA]</scope>
</reference>
<gene>
    <name evidence="5" type="ORF">UX92_C0018G0004</name>
</gene>
<evidence type="ECO:0000313" key="6">
    <source>
        <dbReference type="Proteomes" id="UP000034565"/>
    </source>
</evidence>
<dbReference type="Gene3D" id="3.90.1310.10">
    <property type="entry name" value="Penicillin-binding protein 2a (Domain 2)"/>
    <property type="match status" value="1"/>
</dbReference>
<dbReference type="PANTHER" id="PTHR30627">
    <property type="entry name" value="PEPTIDOGLYCAN D,D-TRANSPEPTIDASE"/>
    <property type="match status" value="1"/>
</dbReference>
<keyword evidence="5" id="KW-0808">Transferase</keyword>
<dbReference type="Pfam" id="PF03717">
    <property type="entry name" value="PBP_dimer"/>
    <property type="match status" value="1"/>
</dbReference>
<dbReference type="GO" id="GO:0008658">
    <property type="term" value="F:penicillin binding"/>
    <property type="evidence" value="ECO:0007669"/>
    <property type="project" value="InterPro"/>
</dbReference>
<dbReference type="PATRIC" id="fig|1618354.3.peg.634"/>
<feature type="domain" description="Penicillin-binding protein transpeptidase" evidence="3">
    <location>
        <begin position="236"/>
        <end position="535"/>
    </location>
</feature>